<evidence type="ECO:0000256" key="3">
    <source>
        <dbReference type="PIRSR" id="PIRSR606689-1"/>
    </source>
</evidence>
<evidence type="ECO:0000313" key="6">
    <source>
        <dbReference type="EMBL" id="OBZ85437.1"/>
    </source>
</evidence>
<protein>
    <submittedName>
        <fullName evidence="6">ADP-ribosylation factor-like protein 1</fullName>
    </submittedName>
</protein>
<dbReference type="PROSITE" id="PS51417">
    <property type="entry name" value="ARF"/>
    <property type="match status" value="1"/>
</dbReference>
<dbReference type="GO" id="GO:0003924">
    <property type="term" value="F:GTPase activity"/>
    <property type="evidence" value="ECO:0007669"/>
    <property type="project" value="InterPro"/>
</dbReference>
<reference evidence="6 7" key="1">
    <citation type="submission" date="2016-03" db="EMBL/GenBank/DDBJ databases">
        <title>Choanephora cucurbitarum.</title>
        <authorList>
            <person name="Min B."/>
            <person name="Park H."/>
            <person name="Park J.-H."/>
            <person name="Shin H.-D."/>
            <person name="Choi I.-G."/>
        </authorList>
    </citation>
    <scope>NUCLEOTIDE SEQUENCE [LARGE SCALE GENOMIC DNA]</scope>
    <source>
        <strain evidence="6 7">KUS-F28377</strain>
    </source>
</reference>
<sequence>MSKKPSSASLDSKPQEEKGEETHKETITIRMLGARGSGKTSFLYKSYFKYTNEPNTHFSVIPTPTHNVEIIPYQSCLFELWDLAEIGASLNYVKENTHVLIYMVDSVEYQREAVATKSKENMIWLLENFSQALEQTIILTVANKQDQPEAMDLQDIGNSWANDKTLMGLLKGHHWRIFSCDALTGQGLDAIFDYIHQRLLNPDRSSLSRPVSLISPSPSVISNHTVTPWESLLNPYHLSDQEFKQGFHSPQKTFLFFDQGCLVRIIYLALLESNKMAIAPFLQQLQHVVMHIDQENRSIMYSETQTLFWIQMVSFALLKWPLLEGQENDFEAFSNRCQLNDGCWREYYSQRLFYSEKGCSEFLPPDKKPLPNAFKSSSLALKGSGLRIDYQVL</sequence>
<dbReference type="GO" id="GO:0046872">
    <property type="term" value="F:metal ion binding"/>
    <property type="evidence" value="ECO:0007669"/>
    <property type="project" value="UniProtKB-KW"/>
</dbReference>
<name>A0A1C7N8P4_9FUNG</name>
<dbReference type="SUPFAM" id="SSF52540">
    <property type="entry name" value="P-loop containing nucleoside triphosphate hydrolases"/>
    <property type="match status" value="1"/>
</dbReference>
<dbReference type="InterPro" id="IPR006689">
    <property type="entry name" value="Small_GTPase_ARF/SAR"/>
</dbReference>
<dbReference type="AlphaFoldDB" id="A0A1C7N8P4"/>
<accession>A0A1C7N8P4</accession>
<dbReference type="Pfam" id="PF00025">
    <property type="entry name" value="Arf"/>
    <property type="match status" value="1"/>
</dbReference>
<keyword evidence="4" id="KW-0479">Metal-binding</keyword>
<keyword evidence="2 3" id="KW-0342">GTP-binding</keyword>
<feature type="compositionally biased region" description="Basic and acidic residues" evidence="5">
    <location>
        <begin position="13"/>
        <end position="27"/>
    </location>
</feature>
<dbReference type="STRING" id="101091.A0A1C7N8P4"/>
<dbReference type="PANTHER" id="PTHR11711">
    <property type="entry name" value="ADP RIBOSYLATION FACTOR-RELATED"/>
    <property type="match status" value="1"/>
</dbReference>
<evidence type="ECO:0000256" key="5">
    <source>
        <dbReference type="SAM" id="MobiDB-lite"/>
    </source>
</evidence>
<dbReference type="OrthoDB" id="427186at2759"/>
<dbReference type="Gene3D" id="3.40.50.300">
    <property type="entry name" value="P-loop containing nucleotide triphosphate hydrolases"/>
    <property type="match status" value="1"/>
</dbReference>
<dbReference type="SMART" id="SM00177">
    <property type="entry name" value="ARF"/>
    <property type="match status" value="1"/>
</dbReference>
<comment type="caution">
    <text evidence="6">The sequence shown here is derived from an EMBL/GenBank/DDBJ whole genome shotgun (WGS) entry which is preliminary data.</text>
</comment>
<keyword evidence="1 3" id="KW-0547">Nucleotide-binding</keyword>
<dbReference type="InterPro" id="IPR027417">
    <property type="entry name" value="P-loop_NTPase"/>
</dbReference>
<feature type="region of interest" description="Disordered" evidence="5">
    <location>
        <begin position="1"/>
        <end position="27"/>
    </location>
</feature>
<feature type="binding site" evidence="4">
    <location>
        <position position="63"/>
    </location>
    <ligand>
        <name>Mg(2+)</name>
        <dbReference type="ChEBI" id="CHEBI:18420"/>
    </ligand>
</feature>
<dbReference type="InterPro" id="IPR024156">
    <property type="entry name" value="Small_GTPase_ARF"/>
</dbReference>
<proteinExistence type="predicted"/>
<feature type="compositionally biased region" description="Polar residues" evidence="5">
    <location>
        <begin position="1"/>
        <end position="12"/>
    </location>
</feature>
<evidence type="ECO:0000256" key="4">
    <source>
        <dbReference type="PIRSR" id="PIRSR606689-2"/>
    </source>
</evidence>
<feature type="binding site" evidence="4">
    <location>
        <position position="40"/>
    </location>
    <ligand>
        <name>Mg(2+)</name>
        <dbReference type="ChEBI" id="CHEBI:18420"/>
    </ligand>
</feature>
<dbReference type="Proteomes" id="UP000093000">
    <property type="component" value="Unassembled WGS sequence"/>
</dbReference>
<evidence type="ECO:0000313" key="7">
    <source>
        <dbReference type="Proteomes" id="UP000093000"/>
    </source>
</evidence>
<feature type="binding site" evidence="3">
    <location>
        <begin position="143"/>
        <end position="146"/>
    </location>
    <ligand>
        <name>GTP</name>
        <dbReference type="ChEBI" id="CHEBI:37565"/>
    </ligand>
</feature>
<evidence type="ECO:0000256" key="2">
    <source>
        <dbReference type="ARBA" id="ARBA00023134"/>
    </source>
</evidence>
<dbReference type="InParanoid" id="A0A1C7N8P4"/>
<dbReference type="EMBL" id="LUGH01000396">
    <property type="protein sequence ID" value="OBZ85437.1"/>
    <property type="molecule type" value="Genomic_DNA"/>
</dbReference>
<organism evidence="6 7">
    <name type="scientific">Choanephora cucurbitarum</name>
    <dbReference type="NCBI Taxonomy" id="101091"/>
    <lineage>
        <taxon>Eukaryota</taxon>
        <taxon>Fungi</taxon>
        <taxon>Fungi incertae sedis</taxon>
        <taxon>Mucoromycota</taxon>
        <taxon>Mucoromycotina</taxon>
        <taxon>Mucoromycetes</taxon>
        <taxon>Mucorales</taxon>
        <taxon>Mucorineae</taxon>
        <taxon>Choanephoraceae</taxon>
        <taxon>Choanephoroideae</taxon>
        <taxon>Choanephora</taxon>
    </lineage>
</organism>
<evidence type="ECO:0000256" key="1">
    <source>
        <dbReference type="ARBA" id="ARBA00022741"/>
    </source>
</evidence>
<feature type="binding site" evidence="3">
    <location>
        <begin position="33"/>
        <end position="40"/>
    </location>
    <ligand>
        <name>GTP</name>
        <dbReference type="ChEBI" id="CHEBI:37565"/>
    </ligand>
</feature>
<gene>
    <name evidence="6" type="primary">ARL1_0</name>
    <name evidence="6" type="ORF">A0J61_06514</name>
</gene>
<keyword evidence="7" id="KW-1185">Reference proteome</keyword>
<keyword evidence="4" id="KW-0460">Magnesium</keyword>
<dbReference type="GO" id="GO:0005525">
    <property type="term" value="F:GTP binding"/>
    <property type="evidence" value="ECO:0007669"/>
    <property type="project" value="UniProtKB-KW"/>
</dbReference>